<keyword evidence="2" id="KW-0812">Transmembrane</keyword>
<feature type="transmembrane region" description="Helical" evidence="2">
    <location>
        <begin position="170"/>
        <end position="191"/>
    </location>
</feature>
<gene>
    <name evidence="3" type="ORF">HPB51_024104</name>
</gene>
<keyword evidence="2" id="KW-0472">Membrane</keyword>
<feature type="region of interest" description="Disordered" evidence="1">
    <location>
        <begin position="61"/>
        <end position="81"/>
    </location>
</feature>
<keyword evidence="4" id="KW-1185">Reference proteome</keyword>
<feature type="region of interest" description="Disordered" evidence="1">
    <location>
        <begin position="546"/>
        <end position="572"/>
    </location>
</feature>
<feature type="transmembrane region" description="Helical" evidence="2">
    <location>
        <begin position="310"/>
        <end position="329"/>
    </location>
</feature>
<feature type="compositionally biased region" description="Low complexity" evidence="1">
    <location>
        <begin position="63"/>
        <end position="81"/>
    </location>
</feature>
<feature type="compositionally biased region" description="Basic and acidic residues" evidence="1">
    <location>
        <begin position="549"/>
        <end position="558"/>
    </location>
</feature>
<proteinExistence type="predicted"/>
<protein>
    <submittedName>
        <fullName evidence="3">Uncharacterized protein</fullName>
    </submittedName>
</protein>
<dbReference type="AlphaFoldDB" id="A0A9J6EDL4"/>
<reference evidence="3" key="2">
    <citation type="submission" date="2021-09" db="EMBL/GenBank/DDBJ databases">
        <authorList>
            <person name="Jia N."/>
            <person name="Wang J."/>
            <person name="Shi W."/>
            <person name="Du L."/>
            <person name="Sun Y."/>
            <person name="Zhan W."/>
            <person name="Jiang J."/>
            <person name="Wang Q."/>
            <person name="Zhang B."/>
            <person name="Ji P."/>
            <person name="Sakyi L.B."/>
            <person name="Cui X."/>
            <person name="Yuan T."/>
            <person name="Jiang B."/>
            <person name="Yang W."/>
            <person name="Lam T.T.-Y."/>
            <person name="Chang Q."/>
            <person name="Ding S."/>
            <person name="Wang X."/>
            <person name="Zhu J."/>
            <person name="Ruan X."/>
            <person name="Zhao L."/>
            <person name="Wei J."/>
            <person name="Que T."/>
            <person name="Du C."/>
            <person name="Cheng J."/>
            <person name="Dai P."/>
            <person name="Han X."/>
            <person name="Huang E."/>
            <person name="Gao Y."/>
            <person name="Liu J."/>
            <person name="Shao H."/>
            <person name="Ye R."/>
            <person name="Li L."/>
            <person name="Wei W."/>
            <person name="Wang X."/>
            <person name="Wang C."/>
            <person name="Huo Q."/>
            <person name="Li W."/>
            <person name="Guo W."/>
            <person name="Chen H."/>
            <person name="Chen S."/>
            <person name="Zhou L."/>
            <person name="Zhou L."/>
            <person name="Ni X."/>
            <person name="Tian J."/>
            <person name="Zhou Y."/>
            <person name="Sheng Y."/>
            <person name="Liu T."/>
            <person name="Pan Y."/>
            <person name="Xia L."/>
            <person name="Li J."/>
            <person name="Zhao F."/>
            <person name="Cao W."/>
        </authorList>
    </citation>
    <scope>NUCLEOTIDE SEQUENCE</scope>
    <source>
        <strain evidence="3">Rmic-2018</strain>
        <tissue evidence="3">Larvae</tissue>
    </source>
</reference>
<evidence type="ECO:0000313" key="3">
    <source>
        <dbReference type="EMBL" id="KAH8032327.1"/>
    </source>
</evidence>
<keyword evidence="2" id="KW-1133">Transmembrane helix</keyword>
<comment type="caution">
    <text evidence="3">The sequence shown here is derived from an EMBL/GenBank/DDBJ whole genome shotgun (WGS) entry which is preliminary data.</text>
</comment>
<dbReference type="EMBL" id="JABSTU010000005">
    <property type="protein sequence ID" value="KAH8032327.1"/>
    <property type="molecule type" value="Genomic_DNA"/>
</dbReference>
<feature type="transmembrane region" description="Helical" evidence="2">
    <location>
        <begin position="137"/>
        <end position="158"/>
    </location>
</feature>
<evidence type="ECO:0000256" key="2">
    <source>
        <dbReference type="SAM" id="Phobius"/>
    </source>
</evidence>
<reference evidence="3" key="1">
    <citation type="journal article" date="2020" name="Cell">
        <title>Large-Scale Comparative Analyses of Tick Genomes Elucidate Their Genetic Diversity and Vector Capacities.</title>
        <authorList>
            <consortium name="Tick Genome and Microbiome Consortium (TIGMIC)"/>
            <person name="Jia N."/>
            <person name="Wang J."/>
            <person name="Shi W."/>
            <person name="Du L."/>
            <person name="Sun Y."/>
            <person name="Zhan W."/>
            <person name="Jiang J.F."/>
            <person name="Wang Q."/>
            <person name="Zhang B."/>
            <person name="Ji P."/>
            <person name="Bell-Sakyi L."/>
            <person name="Cui X.M."/>
            <person name="Yuan T.T."/>
            <person name="Jiang B.G."/>
            <person name="Yang W.F."/>
            <person name="Lam T.T."/>
            <person name="Chang Q.C."/>
            <person name="Ding S.J."/>
            <person name="Wang X.J."/>
            <person name="Zhu J.G."/>
            <person name="Ruan X.D."/>
            <person name="Zhao L."/>
            <person name="Wei J.T."/>
            <person name="Ye R.Z."/>
            <person name="Que T.C."/>
            <person name="Du C.H."/>
            <person name="Zhou Y.H."/>
            <person name="Cheng J.X."/>
            <person name="Dai P.F."/>
            <person name="Guo W.B."/>
            <person name="Han X.H."/>
            <person name="Huang E.J."/>
            <person name="Li L.F."/>
            <person name="Wei W."/>
            <person name="Gao Y.C."/>
            <person name="Liu J.Z."/>
            <person name="Shao H.Z."/>
            <person name="Wang X."/>
            <person name="Wang C.C."/>
            <person name="Yang T.C."/>
            <person name="Huo Q.B."/>
            <person name="Li W."/>
            <person name="Chen H.Y."/>
            <person name="Chen S.E."/>
            <person name="Zhou L.G."/>
            <person name="Ni X.B."/>
            <person name="Tian J.H."/>
            <person name="Sheng Y."/>
            <person name="Liu T."/>
            <person name="Pan Y.S."/>
            <person name="Xia L.Y."/>
            <person name="Li J."/>
            <person name="Zhao F."/>
            <person name="Cao W.C."/>
        </authorList>
    </citation>
    <scope>NUCLEOTIDE SEQUENCE</scope>
    <source>
        <strain evidence="3">Rmic-2018</strain>
    </source>
</reference>
<dbReference type="Proteomes" id="UP000821866">
    <property type="component" value="Chromosome 3"/>
</dbReference>
<evidence type="ECO:0000313" key="4">
    <source>
        <dbReference type="Proteomes" id="UP000821866"/>
    </source>
</evidence>
<name>A0A9J6EDL4_RHIMP</name>
<accession>A0A9J6EDL4</accession>
<sequence length="591" mass="64757">MWEVPGSMPYRLPAGKPPDSKARGMCYPDLAQSTVEHPSPWGFLGVNASASQLCYGTTAVENTEPPSTTAGSPTPSTNSTTAMMNSVPVVQAWRDTREGSAVVRQYLKLLRVLGCCFVEGLFADDPSQLEANRCSCWYIAFSGFVLSALWTTAVINMVRFLVDGSIMSEILAIACFMYIVQLTSVVGPAFFNAPTIEQALVKSARFEHEKSRRRLPPDEARQHKANGLMSRLTQTRGGCISDGGGNVEARVLRFGCTLKNPRPGRRLPESYERRLQRTYVAVVVFIVCQIAMKVYFLVMTISGLDEPSGVARFAAILAIVSVATVWSGAPAICATLVGRWLSAHVRLIRANLEAVGHCSVSAAQRQHRGSNLGHAQTPLFTSDMLVSTRRDLSELRRILRAWNGSLQPGLLAQFSSDSLGMCTALYILLAGQAHSVRVVAQALVRSALAGVVLFVATWSSDDVAKQVEKLKYNIDSYVESGLVCPRSRKESDDFRAVRARCVVDAIPPHRSDSLARAQPDERRHCRTIRARPVRIYAYSRQAGHPPRLIPRESTKREGVSGSGMVQPDVQSGEDVVRPLGQLLVLNRLTQE</sequence>
<organism evidence="3 4">
    <name type="scientific">Rhipicephalus microplus</name>
    <name type="common">Cattle tick</name>
    <name type="synonym">Boophilus microplus</name>
    <dbReference type="NCBI Taxonomy" id="6941"/>
    <lineage>
        <taxon>Eukaryota</taxon>
        <taxon>Metazoa</taxon>
        <taxon>Ecdysozoa</taxon>
        <taxon>Arthropoda</taxon>
        <taxon>Chelicerata</taxon>
        <taxon>Arachnida</taxon>
        <taxon>Acari</taxon>
        <taxon>Parasitiformes</taxon>
        <taxon>Ixodida</taxon>
        <taxon>Ixodoidea</taxon>
        <taxon>Ixodidae</taxon>
        <taxon>Rhipicephalinae</taxon>
        <taxon>Rhipicephalus</taxon>
        <taxon>Boophilus</taxon>
    </lineage>
</organism>
<evidence type="ECO:0000256" key="1">
    <source>
        <dbReference type="SAM" id="MobiDB-lite"/>
    </source>
</evidence>
<feature type="transmembrane region" description="Helical" evidence="2">
    <location>
        <begin position="278"/>
        <end position="298"/>
    </location>
</feature>